<protein>
    <submittedName>
        <fullName evidence="1">Uncharacterized protein</fullName>
    </submittedName>
</protein>
<reference evidence="1" key="2">
    <citation type="submission" date="2022-06" db="UniProtKB">
        <authorList>
            <consortium name="EnsemblMetazoa"/>
        </authorList>
    </citation>
    <scope>IDENTIFICATION</scope>
</reference>
<keyword evidence="2" id="KW-1185">Reference proteome</keyword>
<dbReference type="Proteomes" id="UP000024404">
    <property type="component" value="Unassembled WGS sequence"/>
</dbReference>
<dbReference type="AlphaFoldDB" id="A0A8R1TR15"/>
<organism evidence="1 2">
    <name type="scientific">Onchocerca volvulus</name>
    <dbReference type="NCBI Taxonomy" id="6282"/>
    <lineage>
        <taxon>Eukaryota</taxon>
        <taxon>Metazoa</taxon>
        <taxon>Ecdysozoa</taxon>
        <taxon>Nematoda</taxon>
        <taxon>Chromadorea</taxon>
        <taxon>Rhabditida</taxon>
        <taxon>Spirurina</taxon>
        <taxon>Spiruromorpha</taxon>
        <taxon>Filarioidea</taxon>
        <taxon>Onchocercidae</taxon>
        <taxon>Onchocerca</taxon>
    </lineage>
</organism>
<dbReference type="EnsemblMetazoa" id="OVOC2621.1">
    <property type="protein sequence ID" value="OVOC2621.1"/>
    <property type="gene ID" value="WBGene00239430"/>
</dbReference>
<evidence type="ECO:0000313" key="1">
    <source>
        <dbReference type="EnsemblMetazoa" id="OVOC2621.1"/>
    </source>
</evidence>
<sequence>MWVELIELVYNCNSDSLLQNYTTEVIRNLSDDRQMTRTSDISERAKYIIAIMADRFCAEEQITKEVNTLQCIITFRYHKL</sequence>
<name>A0A8R1TR15_ONCVO</name>
<dbReference type="EMBL" id="CMVM020000075">
    <property type="status" value="NOT_ANNOTATED_CDS"/>
    <property type="molecule type" value="Genomic_DNA"/>
</dbReference>
<reference evidence="2" key="1">
    <citation type="submission" date="2013-10" db="EMBL/GenBank/DDBJ databases">
        <title>Genome sequencing of Onchocerca volvulus.</title>
        <authorList>
            <person name="Cotton J."/>
            <person name="Tsai J."/>
            <person name="Stanley E."/>
            <person name="Tracey A."/>
            <person name="Holroyd N."/>
            <person name="Lustigman S."/>
            <person name="Berriman M."/>
        </authorList>
    </citation>
    <scope>NUCLEOTIDE SEQUENCE</scope>
</reference>
<accession>A0A8R1TR15</accession>
<proteinExistence type="predicted"/>
<evidence type="ECO:0000313" key="2">
    <source>
        <dbReference type="Proteomes" id="UP000024404"/>
    </source>
</evidence>